<dbReference type="PANTHER" id="PTHR42648:SF18">
    <property type="entry name" value="RETROTRANSPOSON, UNCLASSIFIED-LIKE PROTEIN"/>
    <property type="match status" value="1"/>
</dbReference>
<proteinExistence type="predicted"/>
<reference evidence="3 4" key="1">
    <citation type="journal article" date="2018" name="PLoS Genet.">
        <title>Population sequencing reveals clonal diversity and ancestral inbreeding in the grapevine cultivar Chardonnay.</title>
        <authorList>
            <person name="Roach M.J."/>
            <person name="Johnson D.L."/>
            <person name="Bohlmann J."/>
            <person name="van Vuuren H.J."/>
            <person name="Jones S.J."/>
            <person name="Pretorius I.S."/>
            <person name="Schmidt S.A."/>
            <person name="Borneman A.R."/>
        </authorList>
    </citation>
    <scope>NUCLEOTIDE SEQUENCE [LARGE SCALE GENOMIC DNA]</scope>
    <source>
        <strain evidence="4">cv. Chardonnay</strain>
        <tissue evidence="3">Leaf</tissue>
    </source>
</reference>
<comment type="caution">
    <text evidence="3">The sequence shown here is derived from an EMBL/GenBank/DDBJ whole genome shotgun (WGS) entry which is preliminary data.</text>
</comment>
<dbReference type="Pfam" id="PF22936">
    <property type="entry name" value="Pol_BBD"/>
    <property type="match status" value="1"/>
</dbReference>
<evidence type="ECO:0000313" key="4">
    <source>
        <dbReference type="Proteomes" id="UP000288805"/>
    </source>
</evidence>
<dbReference type="InterPro" id="IPR012337">
    <property type="entry name" value="RNaseH-like_sf"/>
</dbReference>
<dbReference type="AlphaFoldDB" id="A0A438K5B4"/>
<dbReference type="InterPro" id="IPR039537">
    <property type="entry name" value="Retrotran_Ty1/copia-like"/>
</dbReference>
<dbReference type="GO" id="GO:0008233">
    <property type="term" value="F:peptidase activity"/>
    <property type="evidence" value="ECO:0007669"/>
    <property type="project" value="UniProtKB-KW"/>
</dbReference>
<protein>
    <submittedName>
        <fullName evidence="3">Copia protein</fullName>
    </submittedName>
</protein>
<name>A0A438K5B4_VITVI</name>
<dbReference type="EMBL" id="QGNW01000016">
    <property type="protein sequence ID" value="RVX16400.1"/>
    <property type="molecule type" value="Genomic_DNA"/>
</dbReference>
<dbReference type="PANTHER" id="PTHR42648">
    <property type="entry name" value="TRANSPOSASE, PUTATIVE-RELATED"/>
    <property type="match status" value="1"/>
</dbReference>
<dbReference type="SUPFAM" id="SSF53098">
    <property type="entry name" value="Ribonuclease H-like"/>
    <property type="match status" value="1"/>
</dbReference>
<keyword evidence="1" id="KW-0645">Protease</keyword>
<evidence type="ECO:0000259" key="2">
    <source>
        <dbReference type="Pfam" id="PF22936"/>
    </source>
</evidence>
<dbReference type="InterPro" id="IPR054722">
    <property type="entry name" value="PolX-like_BBD"/>
</dbReference>
<organism evidence="3 4">
    <name type="scientific">Vitis vinifera</name>
    <name type="common">Grape</name>
    <dbReference type="NCBI Taxonomy" id="29760"/>
    <lineage>
        <taxon>Eukaryota</taxon>
        <taxon>Viridiplantae</taxon>
        <taxon>Streptophyta</taxon>
        <taxon>Embryophyta</taxon>
        <taxon>Tracheophyta</taxon>
        <taxon>Spermatophyta</taxon>
        <taxon>Magnoliopsida</taxon>
        <taxon>eudicotyledons</taxon>
        <taxon>Gunneridae</taxon>
        <taxon>Pentapetalae</taxon>
        <taxon>rosids</taxon>
        <taxon>Vitales</taxon>
        <taxon>Vitaceae</taxon>
        <taxon>Viteae</taxon>
        <taxon>Vitis</taxon>
    </lineage>
</organism>
<evidence type="ECO:0000256" key="1">
    <source>
        <dbReference type="ARBA" id="ARBA00022670"/>
    </source>
</evidence>
<dbReference type="Proteomes" id="UP000288805">
    <property type="component" value="Unassembled WGS sequence"/>
</dbReference>
<keyword evidence="1" id="KW-0378">Hydrolase</keyword>
<feature type="domain" description="Retrovirus-related Pol polyprotein from transposon TNT 1-94-like beta-barrel" evidence="2">
    <location>
        <begin position="75"/>
        <end position="133"/>
    </location>
</feature>
<gene>
    <name evidence="3" type="primary">GIP_139</name>
    <name evidence="3" type="ORF">CK203_014417</name>
</gene>
<accession>A0A438K5B4</accession>
<dbReference type="InterPro" id="IPR036397">
    <property type="entry name" value="RNaseH_sf"/>
</dbReference>
<sequence>MSSLKKSHSENFCWYRPSVQCRSCKQFGHVEKVSKNKNDQQGKQGQQTQMAENQQQQEQLFIVTSHATSSCAKTWLIDSGCTNHMTPELSYFKELDKSYKSKVKIGNGDLVDVKGKGVVAVETLTVSERKNRTIMEMTRCLLFEKKMPKCFWAEAVNTVMYLLNRLPTKAVKNKTSFEAWYGVKPPVEHLKVFGSLCYTHVPDVKRDKLDYKAEMGIFL</sequence>
<dbReference type="GO" id="GO:0006508">
    <property type="term" value="P:proteolysis"/>
    <property type="evidence" value="ECO:0007669"/>
    <property type="project" value="UniProtKB-KW"/>
</dbReference>
<dbReference type="GO" id="GO:0003676">
    <property type="term" value="F:nucleic acid binding"/>
    <property type="evidence" value="ECO:0007669"/>
    <property type="project" value="InterPro"/>
</dbReference>
<dbReference type="Gene3D" id="3.30.420.10">
    <property type="entry name" value="Ribonuclease H-like superfamily/Ribonuclease H"/>
    <property type="match status" value="1"/>
</dbReference>
<evidence type="ECO:0000313" key="3">
    <source>
        <dbReference type="EMBL" id="RVX16400.1"/>
    </source>
</evidence>